<evidence type="ECO:0000313" key="2">
    <source>
        <dbReference type="Proteomes" id="UP000789803"/>
    </source>
</evidence>
<name>A0ABN7KAJ7_9BACT</name>
<gene>
    <name evidence="1" type="ORF">LMG7974_01628</name>
</gene>
<reference evidence="1 2" key="1">
    <citation type="submission" date="2020-11" db="EMBL/GenBank/DDBJ databases">
        <authorList>
            <person name="Peeters C."/>
        </authorList>
    </citation>
    <scope>NUCLEOTIDE SEQUENCE [LARGE SCALE GENOMIC DNA]</scope>
    <source>
        <strain evidence="1 2">LMG 7974</strain>
    </source>
</reference>
<dbReference type="Proteomes" id="UP000789803">
    <property type="component" value="Unassembled WGS sequence"/>
</dbReference>
<protein>
    <submittedName>
        <fullName evidence="1">Uncharacterized protein</fullName>
    </submittedName>
</protein>
<keyword evidence="2" id="KW-1185">Reference proteome</keyword>
<organism evidence="1 2">
    <name type="scientific">Campylobacter majalis</name>
    <dbReference type="NCBI Taxonomy" id="2790656"/>
    <lineage>
        <taxon>Bacteria</taxon>
        <taxon>Pseudomonadati</taxon>
        <taxon>Campylobacterota</taxon>
        <taxon>Epsilonproteobacteria</taxon>
        <taxon>Campylobacterales</taxon>
        <taxon>Campylobacteraceae</taxon>
        <taxon>Campylobacter</taxon>
    </lineage>
</organism>
<evidence type="ECO:0000313" key="1">
    <source>
        <dbReference type="EMBL" id="CAD7289551.1"/>
    </source>
</evidence>
<dbReference type="RefSeq" id="WP_229933406.1">
    <property type="nucleotide sequence ID" value="NZ_CAJHOF010000018.1"/>
</dbReference>
<accession>A0ABN7KAJ7</accession>
<dbReference type="EMBL" id="CAJHOF010000018">
    <property type="protein sequence ID" value="CAD7289551.1"/>
    <property type="molecule type" value="Genomic_DNA"/>
</dbReference>
<sequence>MNAAKRALKIIRQNCQNEIRELNKAYKDYYIHEHITLEEFEYIELCAWTKAMRLIPKEMQDEILELIKNKECRFESLPDFFKFSVSAANYKV</sequence>
<proteinExistence type="predicted"/>
<comment type="caution">
    <text evidence="1">The sequence shown here is derived from an EMBL/GenBank/DDBJ whole genome shotgun (WGS) entry which is preliminary data.</text>
</comment>